<sequence length="559" mass="64258">MLFTARSHCWSSPCNDSFRSASWACDVNSWILTNQSPSRESHGVIKRDSEPQEFPLFLFHRGCAVKPDASMALLYRFTRAKDRAGTGIFTFIVTRSVTRDFYRDATTKEFTFGYHRWVISFNKSDSKMLGVHLILRNATAGTRCYVDFTFCLLNREHFSKNEIYVEKQCRFNADQPAQGPARWILMSELHSRKFSDENGEFLMDLTMSNPLTVYEVDVRMSHLPFGPHHKLSNAETAYFAFGGFEWNVGIHPQGTPEDQETSNRPKILLNRLTGFDHAVRVQYRIVLGDADRVFDSGILCQISDVTGKIRGFTLKCGVADLLHRGILRIYVEMMFANAISEVLIPLQNRDPADTTPNCYDREKHAWLAEGDIEGECLKLKLFCSDLHHVPRNHLRYVSWNAYVVRNDVANKENSMIVLNAPHWNYYIQEGVDMGIVMETDIPVSVVDDISTTCKEQTKSVSIEIEWLDSLLLFSAIYHKYDDIRRLHCHQMKREIMALQAENYSLERQLFSYQKSISIVNSRGHPPDSVAHEDAVEGQNPFYEPRSLPQGESFPDVKYI</sequence>
<dbReference type="AlphaFoldDB" id="A0A8X6MJ10"/>
<protein>
    <recommendedName>
        <fullName evidence="4">MATH domain-containing protein</fullName>
    </recommendedName>
</protein>
<dbReference type="EMBL" id="BMAW01093477">
    <property type="protein sequence ID" value="GFS60590.1"/>
    <property type="molecule type" value="Genomic_DNA"/>
</dbReference>
<comment type="caution">
    <text evidence="2">The sequence shown here is derived from an EMBL/GenBank/DDBJ whole genome shotgun (WGS) entry which is preliminary data.</text>
</comment>
<reference evidence="2" key="1">
    <citation type="submission" date="2020-08" db="EMBL/GenBank/DDBJ databases">
        <title>Multicomponent nature underlies the extraordinary mechanical properties of spider dragline silk.</title>
        <authorList>
            <person name="Kono N."/>
            <person name="Nakamura H."/>
            <person name="Mori M."/>
            <person name="Yoshida Y."/>
            <person name="Ohtoshi R."/>
            <person name="Malay A.D."/>
            <person name="Moran D.A.P."/>
            <person name="Tomita M."/>
            <person name="Numata K."/>
            <person name="Arakawa K."/>
        </authorList>
    </citation>
    <scope>NUCLEOTIDE SEQUENCE</scope>
</reference>
<dbReference type="InterPro" id="IPR008974">
    <property type="entry name" value="TRAF-like"/>
</dbReference>
<proteinExistence type="predicted"/>
<evidence type="ECO:0000313" key="3">
    <source>
        <dbReference type="Proteomes" id="UP000887013"/>
    </source>
</evidence>
<dbReference type="Proteomes" id="UP000887013">
    <property type="component" value="Unassembled WGS sequence"/>
</dbReference>
<dbReference type="CDD" id="cd00121">
    <property type="entry name" value="MATH"/>
    <property type="match status" value="1"/>
</dbReference>
<keyword evidence="3" id="KW-1185">Reference proteome</keyword>
<organism evidence="2 3">
    <name type="scientific">Nephila pilipes</name>
    <name type="common">Giant wood spider</name>
    <name type="synonym">Nephila maculata</name>
    <dbReference type="NCBI Taxonomy" id="299642"/>
    <lineage>
        <taxon>Eukaryota</taxon>
        <taxon>Metazoa</taxon>
        <taxon>Ecdysozoa</taxon>
        <taxon>Arthropoda</taxon>
        <taxon>Chelicerata</taxon>
        <taxon>Arachnida</taxon>
        <taxon>Araneae</taxon>
        <taxon>Araneomorphae</taxon>
        <taxon>Entelegynae</taxon>
        <taxon>Araneoidea</taxon>
        <taxon>Nephilidae</taxon>
        <taxon>Nephila</taxon>
    </lineage>
</organism>
<evidence type="ECO:0000313" key="2">
    <source>
        <dbReference type="EMBL" id="GFS60590.1"/>
    </source>
</evidence>
<dbReference type="OrthoDB" id="10035275at2759"/>
<dbReference type="Gene3D" id="2.60.210.10">
    <property type="entry name" value="Apoptosis, Tumor Necrosis Factor Receptor Associated Protein 2, Chain A"/>
    <property type="match status" value="1"/>
</dbReference>
<dbReference type="InterPro" id="IPR002083">
    <property type="entry name" value="MATH/TRAF_dom"/>
</dbReference>
<evidence type="ECO:0000256" key="1">
    <source>
        <dbReference type="SAM" id="MobiDB-lite"/>
    </source>
</evidence>
<name>A0A8X6MJ10_NEPPI</name>
<evidence type="ECO:0008006" key="4">
    <source>
        <dbReference type="Google" id="ProtNLM"/>
    </source>
</evidence>
<accession>A0A8X6MJ10</accession>
<feature type="region of interest" description="Disordered" evidence="1">
    <location>
        <begin position="539"/>
        <end position="559"/>
    </location>
</feature>
<gene>
    <name evidence="2" type="primary">AVEN_46219_1</name>
    <name evidence="2" type="ORF">NPIL_696351</name>
</gene>